<dbReference type="RefSeq" id="WP_151691708.1">
    <property type="nucleotide sequence ID" value="NZ_BMGX01000002.1"/>
</dbReference>
<protein>
    <recommendedName>
        <fullName evidence="4">DUF3575 domain-containing protein</fullName>
    </recommendedName>
</protein>
<comment type="caution">
    <text evidence="2">The sequence shown here is derived from an EMBL/GenBank/DDBJ whole genome shotgun (WGS) entry which is preliminary data.</text>
</comment>
<dbReference type="EMBL" id="WBVQ01000001">
    <property type="protein sequence ID" value="KAB2817137.1"/>
    <property type="molecule type" value="Genomic_DNA"/>
</dbReference>
<gene>
    <name evidence="2" type="ORF">F8C82_01705</name>
</gene>
<feature type="chain" id="PRO_5027045874" description="DUF3575 domain-containing protein" evidence="1">
    <location>
        <begin position="22"/>
        <end position="223"/>
    </location>
</feature>
<evidence type="ECO:0000313" key="3">
    <source>
        <dbReference type="Proteomes" id="UP000484164"/>
    </source>
</evidence>
<proteinExistence type="predicted"/>
<dbReference type="AlphaFoldDB" id="A0A6L3ZH33"/>
<sequence length="223" mass="24976">MKRITLSVFALLCGYLSTAQSQDTIITLEGDTSLVKVISISDNEVSYELPNSRGVTITKSLSTIESVGFSDSNMDDYLAPNNTLMNESFYIYSGYFHNSRFIITNPVLGFGADWYFYKGFGIDLDWGIGLNDQPETLSLIQFGIRAKYRINSTTNNWFTTQSIGVRTFQLNRAGDPSDLIYEFTTAVGYTFNSGIELTLAIPLGVNKYTFLNVAPQLRIGFRF</sequence>
<reference evidence="2 3" key="1">
    <citation type="submission" date="2019-10" db="EMBL/GenBank/DDBJ databases">
        <title>Genome sequence of Phaeocystidibacter marisrubri JCM30614 (type strain).</title>
        <authorList>
            <person name="Bowman J.P."/>
        </authorList>
    </citation>
    <scope>NUCLEOTIDE SEQUENCE [LARGE SCALE GENOMIC DNA]</scope>
    <source>
        <strain evidence="2 3">JCM 30614</strain>
    </source>
</reference>
<evidence type="ECO:0000313" key="2">
    <source>
        <dbReference type="EMBL" id="KAB2817137.1"/>
    </source>
</evidence>
<feature type="signal peptide" evidence="1">
    <location>
        <begin position="1"/>
        <end position="21"/>
    </location>
</feature>
<evidence type="ECO:0000256" key="1">
    <source>
        <dbReference type="SAM" id="SignalP"/>
    </source>
</evidence>
<organism evidence="2 3">
    <name type="scientific">Phaeocystidibacter marisrubri</name>
    <dbReference type="NCBI Taxonomy" id="1577780"/>
    <lineage>
        <taxon>Bacteria</taxon>
        <taxon>Pseudomonadati</taxon>
        <taxon>Bacteroidota</taxon>
        <taxon>Flavobacteriia</taxon>
        <taxon>Flavobacteriales</taxon>
        <taxon>Phaeocystidibacteraceae</taxon>
        <taxon>Phaeocystidibacter</taxon>
    </lineage>
</organism>
<keyword evidence="3" id="KW-1185">Reference proteome</keyword>
<evidence type="ECO:0008006" key="4">
    <source>
        <dbReference type="Google" id="ProtNLM"/>
    </source>
</evidence>
<dbReference type="Proteomes" id="UP000484164">
    <property type="component" value="Unassembled WGS sequence"/>
</dbReference>
<accession>A0A6L3ZH33</accession>
<name>A0A6L3ZH33_9FLAO</name>
<keyword evidence="1" id="KW-0732">Signal</keyword>